<protein>
    <submittedName>
        <fullName evidence="8">p-ATPase superfamily cation transporter</fullName>
    </submittedName>
</protein>
<dbReference type="Pfam" id="PF00122">
    <property type="entry name" value="E1-E2_ATPase"/>
    <property type="match status" value="1"/>
</dbReference>
<feature type="transmembrane region" description="Helical" evidence="6">
    <location>
        <begin position="751"/>
        <end position="777"/>
    </location>
</feature>
<feature type="transmembrane region" description="Helical" evidence="6">
    <location>
        <begin position="691"/>
        <end position="712"/>
    </location>
</feature>
<name>A0A0R1VZM6_9LACO</name>
<feature type="transmembrane region" description="Helical" evidence="6">
    <location>
        <begin position="600"/>
        <end position="619"/>
    </location>
</feature>
<dbReference type="SUPFAM" id="SSF56784">
    <property type="entry name" value="HAD-like"/>
    <property type="match status" value="1"/>
</dbReference>
<feature type="transmembrane region" description="Helical" evidence="6">
    <location>
        <begin position="661"/>
        <end position="685"/>
    </location>
</feature>
<dbReference type="AlphaFoldDB" id="A0A0R1VZM6"/>
<dbReference type="SFLD" id="SFLDS00003">
    <property type="entry name" value="Haloacid_Dehalogenase"/>
    <property type="match status" value="1"/>
</dbReference>
<evidence type="ECO:0000256" key="6">
    <source>
        <dbReference type="SAM" id="Phobius"/>
    </source>
</evidence>
<dbReference type="Proteomes" id="UP000051966">
    <property type="component" value="Unassembled WGS sequence"/>
</dbReference>
<evidence type="ECO:0000256" key="5">
    <source>
        <dbReference type="ARBA" id="ARBA00023136"/>
    </source>
</evidence>
<dbReference type="RefSeq" id="WP_082618013.1">
    <property type="nucleotide sequence ID" value="NZ_AZFY01000028.1"/>
</dbReference>
<dbReference type="NCBIfam" id="TIGR01494">
    <property type="entry name" value="ATPase_P-type"/>
    <property type="match status" value="2"/>
</dbReference>
<dbReference type="PROSITE" id="PS00154">
    <property type="entry name" value="ATPASE_E1_E2"/>
    <property type="match status" value="1"/>
</dbReference>
<dbReference type="InterPro" id="IPR036412">
    <property type="entry name" value="HAD-like_sf"/>
</dbReference>
<feature type="transmembrane region" description="Helical" evidence="6">
    <location>
        <begin position="48"/>
        <end position="66"/>
    </location>
</feature>
<dbReference type="InterPro" id="IPR001757">
    <property type="entry name" value="P_typ_ATPase"/>
</dbReference>
<keyword evidence="4 6" id="KW-1133">Transmembrane helix</keyword>
<dbReference type="PRINTS" id="PR00120">
    <property type="entry name" value="HATPASE"/>
</dbReference>
<proteinExistence type="predicted"/>
<evidence type="ECO:0000256" key="1">
    <source>
        <dbReference type="ARBA" id="ARBA00004141"/>
    </source>
</evidence>
<dbReference type="PRINTS" id="PR00119">
    <property type="entry name" value="CATATPASE"/>
</dbReference>
<dbReference type="InterPro" id="IPR023299">
    <property type="entry name" value="ATPase_P-typ_cyto_dom_N"/>
</dbReference>
<dbReference type="SUPFAM" id="SSF81665">
    <property type="entry name" value="Calcium ATPase, transmembrane domain M"/>
    <property type="match status" value="1"/>
</dbReference>
<keyword evidence="2 6" id="KW-0812">Transmembrane</keyword>
<comment type="caution">
    <text evidence="8">The sequence shown here is derived from an EMBL/GenBank/DDBJ whole genome shotgun (WGS) entry which is preliminary data.</text>
</comment>
<dbReference type="InterPro" id="IPR023214">
    <property type="entry name" value="HAD_sf"/>
</dbReference>
<organism evidence="8 9">
    <name type="scientific">Lentilactobacillus farraginis DSM 18382 = JCM 14108</name>
    <dbReference type="NCBI Taxonomy" id="1423743"/>
    <lineage>
        <taxon>Bacteria</taxon>
        <taxon>Bacillati</taxon>
        <taxon>Bacillota</taxon>
        <taxon>Bacilli</taxon>
        <taxon>Lactobacillales</taxon>
        <taxon>Lactobacillaceae</taxon>
        <taxon>Lentilactobacillus</taxon>
    </lineage>
</organism>
<feature type="transmembrane region" description="Helical" evidence="6">
    <location>
        <begin position="631"/>
        <end position="649"/>
    </location>
</feature>
<feature type="transmembrane region" description="Helical" evidence="6">
    <location>
        <begin position="222"/>
        <end position="241"/>
    </location>
</feature>
<dbReference type="Gene3D" id="3.40.1110.10">
    <property type="entry name" value="Calcium-transporting ATPase, cytoplasmic domain N"/>
    <property type="match status" value="1"/>
</dbReference>
<dbReference type="PANTHER" id="PTHR42861">
    <property type="entry name" value="CALCIUM-TRANSPORTING ATPASE"/>
    <property type="match status" value="1"/>
</dbReference>
<dbReference type="GO" id="GO:0016887">
    <property type="term" value="F:ATP hydrolysis activity"/>
    <property type="evidence" value="ECO:0007669"/>
    <property type="project" value="InterPro"/>
</dbReference>
<sequence length="791" mass="86363">MADVKISEVSSEQGLSAAQVDHQIKNGYKNTGEQSLTRSVKEILRDNTFTLFNLINVVLGALVFYTGSYKNLLFLGIAFFNTIIGIIQEIRSKRQVDKMVLLAEGKSTVIRDGAPIDIYPENIVLGDVLVLNRGDQIPVDGVVMQSKGMEVDESPITGESKTISKAVDDQLTSGTYLVGGSGKMLVTKVGAQTFVNHLSDEAKKGEDTSSILLNTINRIIKVLTYVIIPLGLILFAAKLFGGNDLNRAILGTVAAMIGMIPEGLVLLTSMTLAVSAMHLARKKTLVRDLPAIETLARVDVICLDKTGTITSGDLKFERVIPLAAGVTTADLERVIAGITYGTGDTNETANAIKAAIADPQAAVKSIVPFSSQRKWSGAAFEDGTQYVFGAPQFIFHQLDPAIKRQIQTYAQKGFRVLAVAEVTSLDAEQPLVNPQMMGLVLISDVIRPNAVNTFQYFKNQDVTIKVISGDDPTTVATVAQNAGIQNADHQIDMSTVTDKDDFEKIAVENTVFGRVTPDQKKRLISALQAQQHTVAMTGDGVNDLLALRQADCGIAMASGSESTKSIADFVLINSNFDAMIDVLNEGRRVINNIERVASMYLIKTMYSVVLSLIFVFLAMQYPFEPIQLTPITSLMVGIPSFFLALEPNFSRITNQFMRQVLIVSAPAAVCVVGYIMAIEIIGRLFGLHYEFTSTLCVLLTGAICWLALVLVSRPWNRLKIGLDLLVLAAFLAIIIFFNDIFSLVSFFDKDIWLYAVPLIATAYPLYIFMQGVITKILDRREAKRKAKRTGN</sequence>
<evidence type="ECO:0000259" key="7">
    <source>
        <dbReference type="Pfam" id="PF00122"/>
    </source>
</evidence>
<keyword evidence="3" id="KW-1278">Translocase</keyword>
<dbReference type="InterPro" id="IPR059000">
    <property type="entry name" value="ATPase_P-type_domA"/>
</dbReference>
<evidence type="ECO:0000256" key="2">
    <source>
        <dbReference type="ARBA" id="ARBA00022692"/>
    </source>
</evidence>
<dbReference type="Gene3D" id="1.20.1110.10">
    <property type="entry name" value="Calcium-transporting ATPase, transmembrane domain"/>
    <property type="match status" value="1"/>
</dbReference>
<reference evidence="8 9" key="1">
    <citation type="journal article" date="2015" name="Genome Announc.">
        <title>Expanding the biotechnology potential of lactobacilli through comparative genomics of 213 strains and associated genera.</title>
        <authorList>
            <person name="Sun Z."/>
            <person name="Harris H.M."/>
            <person name="McCann A."/>
            <person name="Guo C."/>
            <person name="Argimon S."/>
            <person name="Zhang W."/>
            <person name="Yang X."/>
            <person name="Jeffery I.B."/>
            <person name="Cooney J.C."/>
            <person name="Kagawa T.F."/>
            <person name="Liu W."/>
            <person name="Song Y."/>
            <person name="Salvetti E."/>
            <person name="Wrobel A."/>
            <person name="Rasinkangas P."/>
            <person name="Parkhill J."/>
            <person name="Rea M.C."/>
            <person name="O'Sullivan O."/>
            <person name="Ritari J."/>
            <person name="Douillard F.P."/>
            <person name="Paul Ross R."/>
            <person name="Yang R."/>
            <person name="Briner A.E."/>
            <person name="Felis G.E."/>
            <person name="de Vos W.M."/>
            <person name="Barrangou R."/>
            <person name="Klaenhammer T.R."/>
            <person name="Caufield P.W."/>
            <person name="Cui Y."/>
            <person name="Zhang H."/>
            <person name="O'Toole P.W."/>
        </authorList>
    </citation>
    <scope>NUCLEOTIDE SEQUENCE [LARGE SCALE GENOMIC DNA]</scope>
    <source>
        <strain evidence="8 9">DSM 18382</strain>
    </source>
</reference>
<feature type="transmembrane region" description="Helical" evidence="6">
    <location>
        <begin position="72"/>
        <end position="90"/>
    </location>
</feature>
<evidence type="ECO:0000313" key="9">
    <source>
        <dbReference type="Proteomes" id="UP000051966"/>
    </source>
</evidence>
<accession>A0A0R1VZM6</accession>
<dbReference type="CDD" id="cd02609">
    <property type="entry name" value="P-type_ATPase"/>
    <property type="match status" value="1"/>
</dbReference>
<feature type="transmembrane region" description="Helical" evidence="6">
    <location>
        <begin position="724"/>
        <end position="745"/>
    </location>
</feature>
<dbReference type="GO" id="GO:0016020">
    <property type="term" value="C:membrane"/>
    <property type="evidence" value="ECO:0007669"/>
    <property type="project" value="UniProtKB-SubCell"/>
</dbReference>
<comment type="subcellular location">
    <subcellularLocation>
        <location evidence="1">Membrane</location>
        <topology evidence="1">Multi-pass membrane protein</topology>
    </subcellularLocation>
</comment>
<dbReference type="InterPro" id="IPR018303">
    <property type="entry name" value="ATPase_P-typ_P_site"/>
</dbReference>
<evidence type="ECO:0000313" key="8">
    <source>
        <dbReference type="EMBL" id="KRM10821.1"/>
    </source>
</evidence>
<dbReference type="InterPro" id="IPR008250">
    <property type="entry name" value="ATPase_P-typ_transduc_dom_A_sf"/>
</dbReference>
<dbReference type="SFLD" id="SFLDG00002">
    <property type="entry name" value="C1.7:_P-type_atpase_like"/>
    <property type="match status" value="1"/>
</dbReference>
<dbReference type="Gene3D" id="3.40.50.1000">
    <property type="entry name" value="HAD superfamily/HAD-like"/>
    <property type="match status" value="1"/>
</dbReference>
<feature type="domain" description="P-type ATPase A" evidence="7">
    <location>
        <begin position="104"/>
        <end position="200"/>
    </location>
</feature>
<dbReference type="SUPFAM" id="SSF81653">
    <property type="entry name" value="Calcium ATPase, transduction domain A"/>
    <property type="match status" value="1"/>
</dbReference>
<dbReference type="PATRIC" id="fig|1423743.5.peg.2057"/>
<evidence type="ECO:0000256" key="3">
    <source>
        <dbReference type="ARBA" id="ARBA00022967"/>
    </source>
</evidence>
<dbReference type="InterPro" id="IPR023298">
    <property type="entry name" value="ATPase_P-typ_TM_dom_sf"/>
</dbReference>
<dbReference type="GO" id="GO:0005524">
    <property type="term" value="F:ATP binding"/>
    <property type="evidence" value="ECO:0007669"/>
    <property type="project" value="InterPro"/>
</dbReference>
<dbReference type="Pfam" id="PF00702">
    <property type="entry name" value="Hydrolase"/>
    <property type="match status" value="1"/>
</dbReference>
<dbReference type="Gene3D" id="2.70.150.10">
    <property type="entry name" value="Calcium-transporting ATPase, cytoplasmic transduction domain A"/>
    <property type="match status" value="1"/>
</dbReference>
<evidence type="ECO:0000256" key="4">
    <source>
        <dbReference type="ARBA" id="ARBA00022989"/>
    </source>
</evidence>
<dbReference type="InterPro" id="IPR044492">
    <property type="entry name" value="P_typ_ATPase_HD_dom"/>
</dbReference>
<dbReference type="SFLD" id="SFLDF00027">
    <property type="entry name" value="p-type_atpase"/>
    <property type="match status" value="1"/>
</dbReference>
<dbReference type="EMBL" id="AZFY01000028">
    <property type="protein sequence ID" value="KRM10821.1"/>
    <property type="molecule type" value="Genomic_DNA"/>
</dbReference>
<gene>
    <name evidence="8" type="ORF">FD41_GL001997</name>
</gene>
<keyword evidence="5 6" id="KW-0472">Membrane</keyword>
<keyword evidence="9" id="KW-1185">Reference proteome</keyword>
<feature type="transmembrane region" description="Helical" evidence="6">
    <location>
        <begin position="253"/>
        <end position="277"/>
    </location>
</feature>